<dbReference type="Gramene" id="TraesCAD_scaffold_127171_01G000100.1">
    <property type="protein sequence ID" value="TraesCAD_scaffold_127171_01G000100.1"/>
    <property type="gene ID" value="TraesCAD_scaffold_127171_01G000100"/>
</dbReference>
<dbReference type="STRING" id="4565.A0A3B5ZYA0"/>
<dbReference type="Gramene" id="TraesLAC1D03G00540630.1">
    <property type="protein sequence ID" value="TraesLAC1D03G00540630.1.CDS1"/>
    <property type="gene ID" value="TraesLAC1D03G00540630"/>
</dbReference>
<dbReference type="EnsemblPlants" id="TraesCS1D02G326600.1">
    <property type="protein sequence ID" value="TraesCS1D02G326600.1.cds1"/>
    <property type="gene ID" value="TraesCS1D02G326600"/>
</dbReference>
<dbReference type="Gramene" id="TraesJUL1D03G00540120.1">
    <property type="protein sequence ID" value="TraesJUL1D03G00540120.1.CDS1"/>
    <property type="gene ID" value="TraesJUL1D03G00540120"/>
</dbReference>
<reference evidence="2" key="1">
    <citation type="submission" date="2018-08" db="EMBL/GenBank/DDBJ databases">
        <authorList>
            <person name="Rossello M."/>
        </authorList>
    </citation>
    <scope>NUCLEOTIDE SEQUENCE [LARGE SCALE GENOMIC DNA]</scope>
    <source>
        <strain evidence="2">cv. Chinese Spring</strain>
    </source>
</reference>
<evidence type="ECO:0008006" key="4">
    <source>
        <dbReference type="Google" id="ProtNLM"/>
    </source>
</evidence>
<dbReference type="Gramene" id="TraesJAG1D03G00536420.1">
    <property type="protein sequence ID" value="TraesJAG1D03G00536420.1.CDS1"/>
    <property type="gene ID" value="TraesJAG1D03G00536420"/>
</dbReference>
<dbReference type="Proteomes" id="UP000019116">
    <property type="component" value="Chromosome 1D"/>
</dbReference>
<dbReference type="Gramene" id="TraesRN1D0100821200.1">
    <property type="protein sequence ID" value="TraesRN1D0100821200.1"/>
    <property type="gene ID" value="TraesRN1D0100821200"/>
</dbReference>
<dbReference type="Gramene" id="TraesPARA_EIv1.0_0303270.1">
    <property type="protein sequence ID" value="TraesPARA_EIv1.0_0303270.1.CDS1"/>
    <property type="gene ID" value="TraesPARA_EIv1.0_0303270"/>
</dbReference>
<dbReference type="OrthoDB" id="709249at2759"/>
<dbReference type="Gramene" id="TraesARI1D03G00543280.1">
    <property type="protein sequence ID" value="TraesARI1D03G00543280.1.CDS1"/>
    <property type="gene ID" value="TraesARI1D03G00543280"/>
</dbReference>
<feature type="chain" id="PRO_5043170698" description="Bowman-Birk serine protease inhibitors family domain-containing protein" evidence="1">
    <location>
        <begin position="29"/>
        <end position="159"/>
    </location>
</feature>
<sequence length="159" mass="16675">MAPRSGAFFLQAAAVAAVLAMLVVPSLGRCHGSPSPAPPPTTSTPPPLAPLPPSPALAPGPSCNDCYSQCYFSCDASISSTCSVYCNVEGACNSCRANTIKECRASKNCAGSCDECNDPTNSSCALACSTQYCDRCRYWEIQKCQKKCRQECSAPKCVP</sequence>
<dbReference type="Gramene" id="TraesMAC1D03G00536520.1">
    <property type="protein sequence ID" value="TraesMAC1D03G00536520.1.CDS1"/>
    <property type="gene ID" value="TraesMAC1D03G00536520"/>
</dbReference>
<organism evidence="2">
    <name type="scientific">Triticum aestivum</name>
    <name type="common">Wheat</name>
    <dbReference type="NCBI Taxonomy" id="4565"/>
    <lineage>
        <taxon>Eukaryota</taxon>
        <taxon>Viridiplantae</taxon>
        <taxon>Streptophyta</taxon>
        <taxon>Embryophyta</taxon>
        <taxon>Tracheophyta</taxon>
        <taxon>Spermatophyta</taxon>
        <taxon>Magnoliopsida</taxon>
        <taxon>Liliopsida</taxon>
        <taxon>Poales</taxon>
        <taxon>Poaceae</taxon>
        <taxon>BOP clade</taxon>
        <taxon>Pooideae</taxon>
        <taxon>Triticodae</taxon>
        <taxon>Triticeae</taxon>
        <taxon>Triticinae</taxon>
        <taxon>Triticum</taxon>
    </lineage>
</organism>
<accession>A0A3B5ZYA0</accession>
<evidence type="ECO:0000313" key="3">
    <source>
        <dbReference type="Proteomes" id="UP000019116"/>
    </source>
</evidence>
<dbReference type="Gramene" id="TraesWEE_scaffold_115803_01G000100.1">
    <property type="protein sequence ID" value="TraesWEE_scaffold_115803_01G000100.1"/>
    <property type="gene ID" value="TraesWEE_scaffold_115803_01G000100"/>
</dbReference>
<reference evidence="2" key="2">
    <citation type="submission" date="2018-10" db="UniProtKB">
        <authorList>
            <consortium name="EnsemblPlants"/>
        </authorList>
    </citation>
    <scope>IDENTIFICATION</scope>
</reference>
<dbReference type="Gramene" id="TraesROB_scaffold_124758_01G000100.1">
    <property type="protein sequence ID" value="TraesROB_scaffold_124758_01G000100.1"/>
    <property type="gene ID" value="TraesROB_scaffold_124758_01G000100"/>
</dbReference>
<proteinExistence type="predicted"/>
<name>A0A3B5ZYA0_WHEAT</name>
<dbReference type="Gramene" id="TraesSTA1D03G00535790.1">
    <property type="protein sequence ID" value="TraesSTA1D03G00535790.1.CDS1"/>
    <property type="gene ID" value="TraesSTA1D03G00535790"/>
</dbReference>
<feature type="signal peptide" evidence="1">
    <location>
        <begin position="1"/>
        <end position="28"/>
    </location>
</feature>
<dbReference type="Gramene" id="TraesLDM1D03G00539480.1">
    <property type="protein sequence ID" value="TraesLDM1D03G00539480.1.CDS1"/>
    <property type="gene ID" value="TraesLDM1D03G00539480"/>
</dbReference>
<evidence type="ECO:0000313" key="2">
    <source>
        <dbReference type="EnsemblPlants" id="TraesCS1D02G326600.1.cds1"/>
    </source>
</evidence>
<dbReference type="AlphaFoldDB" id="A0A3B5ZYA0"/>
<dbReference type="Gramene" id="TraesCLE_scaffold_103226_01G000100.1">
    <property type="protein sequence ID" value="TraesCLE_scaffold_103226_01G000100.1"/>
    <property type="gene ID" value="TraesCLE_scaffold_103226_01G000100"/>
</dbReference>
<keyword evidence="3" id="KW-1185">Reference proteome</keyword>
<dbReference type="Gramene" id="TraesSYM1D03G00544060.1">
    <property type="protein sequence ID" value="TraesSYM1D03G00544060.1.CDS1"/>
    <property type="gene ID" value="TraesSYM1D03G00544060"/>
</dbReference>
<protein>
    <recommendedName>
        <fullName evidence="4">Bowman-Birk serine protease inhibitors family domain-containing protein</fullName>
    </recommendedName>
</protein>
<evidence type="ECO:0000256" key="1">
    <source>
        <dbReference type="SAM" id="SignalP"/>
    </source>
</evidence>
<dbReference type="Gramene" id="TraesCS1D03G0776400.1">
    <property type="protein sequence ID" value="TraesCS1D03G0776400.1.CDS1"/>
    <property type="gene ID" value="TraesCS1D03G0776400"/>
</dbReference>
<dbReference type="Gramene" id="TraesNOR1D03G00545100.1">
    <property type="protein sequence ID" value="TraesNOR1D03G00545100.1.CDS1"/>
    <property type="gene ID" value="TraesNOR1D03G00545100"/>
</dbReference>
<dbReference type="Gramene" id="TraesCS1D02G326600.1">
    <property type="protein sequence ID" value="TraesCS1D02G326600.1.cds1"/>
    <property type="gene ID" value="TraesCS1D02G326600"/>
</dbReference>
<keyword evidence="1" id="KW-0732">Signal</keyword>